<comment type="caution">
    <text evidence="2">The sequence shown here is derived from an EMBL/GenBank/DDBJ whole genome shotgun (WGS) entry which is preliminary data.</text>
</comment>
<organism evidence="2 3">
    <name type="scientific">Pseudoloma neurophilia</name>
    <dbReference type="NCBI Taxonomy" id="146866"/>
    <lineage>
        <taxon>Eukaryota</taxon>
        <taxon>Fungi</taxon>
        <taxon>Fungi incertae sedis</taxon>
        <taxon>Microsporidia</taxon>
        <taxon>Pseudoloma</taxon>
    </lineage>
</organism>
<gene>
    <name evidence="2" type="ORF">M153_8380004090</name>
</gene>
<reference evidence="2 3" key="1">
    <citation type="submission" date="2015-07" db="EMBL/GenBank/DDBJ databases">
        <title>The genome of Pseudoloma neurophilia, a relevant intracellular parasite of the zebrafish.</title>
        <authorList>
            <person name="Ndikumana S."/>
            <person name="Pelin A."/>
            <person name="Sanders J."/>
            <person name="Corradi N."/>
        </authorList>
    </citation>
    <scope>NUCLEOTIDE SEQUENCE [LARGE SCALE GENOMIC DNA]</scope>
    <source>
        <strain evidence="2 3">MK1</strain>
    </source>
</reference>
<feature type="non-terminal residue" evidence="2">
    <location>
        <position position="1"/>
    </location>
</feature>
<feature type="compositionally biased region" description="Basic and acidic residues" evidence="1">
    <location>
        <begin position="101"/>
        <end position="119"/>
    </location>
</feature>
<protein>
    <submittedName>
        <fullName evidence="2">Putative Av71 muscle cell intermediate filament</fullName>
    </submittedName>
</protein>
<feature type="region of interest" description="Disordered" evidence="1">
    <location>
        <begin position="1"/>
        <end position="83"/>
    </location>
</feature>
<dbReference type="Proteomes" id="UP000051530">
    <property type="component" value="Unassembled WGS sequence"/>
</dbReference>
<evidence type="ECO:0000256" key="1">
    <source>
        <dbReference type="SAM" id="MobiDB-lite"/>
    </source>
</evidence>
<dbReference type="VEuPathDB" id="MicrosporidiaDB:M153_8380004090"/>
<feature type="region of interest" description="Disordered" evidence="1">
    <location>
        <begin position="99"/>
        <end position="119"/>
    </location>
</feature>
<name>A0A0R0LVR1_9MICR</name>
<dbReference type="Gene3D" id="6.10.250.3150">
    <property type="match status" value="1"/>
</dbReference>
<sequence length="119" mass="13710">AKDLGILNKPSKTENGPEFTIWSKSSDKSKDELEKSKDELEKSKDNLDKSKDELEKSKDNLDKSKDELEKSATNTNPTGKYMPVANCYYSNYIKQIVNQRNPKDSFSKKRDVFEHKESD</sequence>
<evidence type="ECO:0000313" key="3">
    <source>
        <dbReference type="Proteomes" id="UP000051530"/>
    </source>
</evidence>
<feature type="compositionally biased region" description="Basic and acidic residues" evidence="1">
    <location>
        <begin position="25"/>
        <end position="70"/>
    </location>
</feature>
<keyword evidence="3" id="KW-1185">Reference proteome</keyword>
<dbReference type="AlphaFoldDB" id="A0A0R0LVR1"/>
<evidence type="ECO:0000313" key="2">
    <source>
        <dbReference type="EMBL" id="KRH93484.1"/>
    </source>
</evidence>
<proteinExistence type="predicted"/>
<dbReference type="EMBL" id="LGUB01000320">
    <property type="protein sequence ID" value="KRH93484.1"/>
    <property type="molecule type" value="Genomic_DNA"/>
</dbReference>
<accession>A0A0R0LVR1</accession>